<sequence>MSNSKQAKVAKVVNIYSVVLNVGSNNGVEIGDDYIIYRIGDEILDPDTGESLGEYEKIIGRGTITHVQDKISTLESSEIKDSGRKVIRKFTRTGTSAIWALSNALGSPSEEVIEEPEKIMRPFSNAEIGDHAKRV</sequence>
<dbReference type="STRING" id="128403.WA1_51670"/>
<dbReference type="Proteomes" id="UP000076925">
    <property type="component" value="Unassembled WGS sequence"/>
</dbReference>
<protein>
    <submittedName>
        <fullName evidence="1">Uncharacterized protein</fullName>
    </submittedName>
</protein>
<organism evidence="1 2">
    <name type="scientific">Scytonema hofmannii PCC 7110</name>
    <dbReference type="NCBI Taxonomy" id="128403"/>
    <lineage>
        <taxon>Bacteria</taxon>
        <taxon>Bacillati</taxon>
        <taxon>Cyanobacteriota</taxon>
        <taxon>Cyanophyceae</taxon>
        <taxon>Nostocales</taxon>
        <taxon>Scytonemataceae</taxon>
        <taxon>Scytonema</taxon>
    </lineage>
</organism>
<proteinExistence type="predicted"/>
<keyword evidence="2" id="KW-1185">Reference proteome</keyword>
<dbReference type="OrthoDB" id="426158at2"/>
<dbReference type="EMBL" id="ANNX02000081">
    <property type="protein sequence ID" value="KYC34466.1"/>
    <property type="molecule type" value="Genomic_DNA"/>
</dbReference>
<dbReference type="AlphaFoldDB" id="A0A139WPW2"/>
<gene>
    <name evidence="1" type="ORF">WA1_51670</name>
</gene>
<accession>A0A139WPW2</accession>
<evidence type="ECO:0000313" key="2">
    <source>
        <dbReference type="Proteomes" id="UP000076925"/>
    </source>
</evidence>
<comment type="caution">
    <text evidence="1">The sequence shown here is derived from an EMBL/GenBank/DDBJ whole genome shotgun (WGS) entry which is preliminary data.</text>
</comment>
<name>A0A139WPW2_9CYAN</name>
<evidence type="ECO:0000313" key="1">
    <source>
        <dbReference type="EMBL" id="KYC34466.1"/>
    </source>
</evidence>
<reference evidence="1 2" key="1">
    <citation type="journal article" date="2013" name="Genome Biol. Evol.">
        <title>Genomes of Stigonematalean cyanobacteria (subsection V) and the evolution of oxygenic photosynthesis from prokaryotes to plastids.</title>
        <authorList>
            <person name="Dagan T."/>
            <person name="Roettger M."/>
            <person name="Stucken K."/>
            <person name="Landan G."/>
            <person name="Koch R."/>
            <person name="Major P."/>
            <person name="Gould S.B."/>
            <person name="Goremykin V.V."/>
            <person name="Rippka R."/>
            <person name="Tandeau de Marsac N."/>
            <person name="Gugger M."/>
            <person name="Lockhart P.J."/>
            <person name="Allen J.F."/>
            <person name="Brune I."/>
            <person name="Maus I."/>
            <person name="Puhler A."/>
            <person name="Martin W.F."/>
        </authorList>
    </citation>
    <scope>NUCLEOTIDE SEQUENCE [LARGE SCALE GENOMIC DNA]</scope>
    <source>
        <strain evidence="1 2">PCC 7110</strain>
    </source>
</reference>